<dbReference type="Proteomes" id="UP000324800">
    <property type="component" value="Unassembled WGS sequence"/>
</dbReference>
<dbReference type="EMBL" id="SNRW01028107">
    <property type="protein sequence ID" value="KAA6359625.1"/>
    <property type="molecule type" value="Genomic_DNA"/>
</dbReference>
<proteinExistence type="predicted"/>
<accession>A0A5J4TQH7</accession>
<comment type="caution">
    <text evidence="1">The sequence shown here is derived from an EMBL/GenBank/DDBJ whole genome shotgun (WGS) entry which is preliminary data.</text>
</comment>
<evidence type="ECO:0000313" key="2">
    <source>
        <dbReference type="Proteomes" id="UP000324800"/>
    </source>
</evidence>
<name>A0A5J4TQH7_9EUKA</name>
<protein>
    <submittedName>
        <fullName evidence="1">Uncharacterized protein</fullName>
    </submittedName>
</protein>
<gene>
    <name evidence="1" type="ORF">EZS28_044848</name>
</gene>
<organism evidence="1 2">
    <name type="scientific">Streblomastix strix</name>
    <dbReference type="NCBI Taxonomy" id="222440"/>
    <lineage>
        <taxon>Eukaryota</taxon>
        <taxon>Metamonada</taxon>
        <taxon>Preaxostyla</taxon>
        <taxon>Oxymonadida</taxon>
        <taxon>Streblomastigidae</taxon>
        <taxon>Streblomastix</taxon>
    </lineage>
</organism>
<reference evidence="1 2" key="1">
    <citation type="submission" date="2019-03" db="EMBL/GenBank/DDBJ databases">
        <title>Single cell metagenomics reveals metabolic interactions within the superorganism composed of flagellate Streblomastix strix and complex community of Bacteroidetes bacteria on its surface.</title>
        <authorList>
            <person name="Treitli S.C."/>
            <person name="Kolisko M."/>
            <person name="Husnik F."/>
            <person name="Keeling P."/>
            <person name="Hampl V."/>
        </authorList>
    </citation>
    <scope>NUCLEOTIDE SEQUENCE [LARGE SCALE GENOMIC DNA]</scope>
    <source>
        <strain evidence="1">ST1C</strain>
    </source>
</reference>
<evidence type="ECO:0000313" key="1">
    <source>
        <dbReference type="EMBL" id="KAA6359625.1"/>
    </source>
</evidence>
<sequence>MVKIIDSHDHKVVAEAFSLIEGMINCIGKKDEQRKQNPFCQSLIDNGIVDKLIQHIDSRRGNYNIQIAHLFAYLFKAAPLPSQIRKQVIDQLFEREDFDKLLLLAECRENQDDIIANDLGSQFNKDLGYFSTIDIIHLINKILELGSNSNKAKIALATNKKLYILTNDEEEKIRKKSIKTMKIIVDIFEQVEEEGQFEDIDAISIHSKQK</sequence>
<dbReference type="AlphaFoldDB" id="A0A5J4TQH7"/>